<proteinExistence type="predicted"/>
<sequence length="84" mass="8895">MPTSNQTCSRQLPKAEKPISHGVPHNCLHSAVHPRPARRAPVLSRPQSAHGFVMLCRALAASSPAGCTTCSTWSATSGSLRTSF</sequence>
<dbReference type="AlphaFoldDB" id="A0A1I8F4Y4"/>
<evidence type="ECO:0000313" key="2">
    <source>
        <dbReference type="Proteomes" id="UP000095280"/>
    </source>
</evidence>
<dbReference type="Proteomes" id="UP000095280">
    <property type="component" value="Unplaced"/>
</dbReference>
<organism evidence="2 3">
    <name type="scientific">Macrostomum lignano</name>
    <dbReference type="NCBI Taxonomy" id="282301"/>
    <lineage>
        <taxon>Eukaryota</taxon>
        <taxon>Metazoa</taxon>
        <taxon>Spiralia</taxon>
        <taxon>Lophotrochozoa</taxon>
        <taxon>Platyhelminthes</taxon>
        <taxon>Rhabditophora</taxon>
        <taxon>Macrostomorpha</taxon>
        <taxon>Macrostomida</taxon>
        <taxon>Macrostomidae</taxon>
        <taxon>Macrostomum</taxon>
    </lineage>
</organism>
<dbReference type="WBParaSite" id="maker-unitig_20747-snap-gene-0.1-mRNA-1">
    <property type="protein sequence ID" value="maker-unitig_20747-snap-gene-0.1-mRNA-1"/>
    <property type="gene ID" value="maker-unitig_20747-snap-gene-0.1"/>
</dbReference>
<protein>
    <submittedName>
        <fullName evidence="3">Uncharacterized protein</fullName>
    </submittedName>
</protein>
<evidence type="ECO:0000256" key="1">
    <source>
        <dbReference type="SAM" id="MobiDB-lite"/>
    </source>
</evidence>
<evidence type="ECO:0000313" key="3">
    <source>
        <dbReference type="WBParaSite" id="maker-unitig_20747-snap-gene-0.1-mRNA-1"/>
    </source>
</evidence>
<reference evidence="3" key="1">
    <citation type="submission" date="2016-11" db="UniProtKB">
        <authorList>
            <consortium name="WormBaseParasite"/>
        </authorList>
    </citation>
    <scope>IDENTIFICATION</scope>
</reference>
<accession>A0A1I8F4Y4</accession>
<name>A0A1I8F4Y4_9PLAT</name>
<feature type="region of interest" description="Disordered" evidence="1">
    <location>
        <begin position="1"/>
        <end position="25"/>
    </location>
</feature>
<feature type="compositionally biased region" description="Polar residues" evidence="1">
    <location>
        <begin position="1"/>
        <end position="10"/>
    </location>
</feature>
<keyword evidence="2" id="KW-1185">Reference proteome</keyword>